<evidence type="ECO:0000313" key="1">
    <source>
        <dbReference type="EMBL" id="KAH6826842.1"/>
    </source>
</evidence>
<proteinExistence type="predicted"/>
<protein>
    <submittedName>
        <fullName evidence="1">LOW PSII ACCUMULATION-like protein</fullName>
    </submittedName>
</protein>
<sequence length="164" mass="18015">MFFYLAFIGSRSLGGLIATSQHIGALLNLSRAADVPQIIKGLGIDLGVVSIFAFLYYGENNAKNAQVARLSREENLLDEKRILPLSTFRGRARLVIVAGPASLIEDSFKLNVPFSDNLLERGVLVVPFMTDGSTPKIEFEKEGRDEGDQCQEEEAMAACSCYYC</sequence>
<dbReference type="InterPro" id="IPR021883">
    <property type="entry name" value="LPA1-like"/>
</dbReference>
<dbReference type="Pfam" id="PF11998">
    <property type="entry name" value="DUF3493"/>
    <property type="match status" value="1"/>
</dbReference>
<comment type="caution">
    <text evidence="1">The sequence shown here is derived from an EMBL/GenBank/DDBJ whole genome shotgun (WGS) entry which is preliminary data.</text>
</comment>
<dbReference type="PANTHER" id="PTHR35498:SF1">
    <property type="entry name" value="LOW PSII ACCUMULATION-LIKE PROTEIN"/>
    <property type="match status" value="1"/>
</dbReference>
<dbReference type="AlphaFoldDB" id="A0AAD4P5R7"/>
<dbReference type="PANTHER" id="PTHR35498">
    <property type="entry name" value="PROTEIN LOW PSII ACCUMULATION 1, CHLOROPLASTIC"/>
    <property type="match status" value="1"/>
</dbReference>
<accession>A0AAD4P5R7</accession>
<name>A0AAD4P5R7_PERFH</name>
<organism evidence="1 2">
    <name type="scientific">Perilla frutescens var. hirtella</name>
    <name type="common">Perilla citriodora</name>
    <name type="synonym">Perilla setoyensis</name>
    <dbReference type="NCBI Taxonomy" id="608512"/>
    <lineage>
        <taxon>Eukaryota</taxon>
        <taxon>Viridiplantae</taxon>
        <taxon>Streptophyta</taxon>
        <taxon>Embryophyta</taxon>
        <taxon>Tracheophyta</taxon>
        <taxon>Spermatophyta</taxon>
        <taxon>Magnoliopsida</taxon>
        <taxon>eudicotyledons</taxon>
        <taxon>Gunneridae</taxon>
        <taxon>Pentapetalae</taxon>
        <taxon>asterids</taxon>
        <taxon>lamiids</taxon>
        <taxon>Lamiales</taxon>
        <taxon>Lamiaceae</taxon>
        <taxon>Nepetoideae</taxon>
        <taxon>Elsholtzieae</taxon>
        <taxon>Perilla</taxon>
    </lineage>
</organism>
<evidence type="ECO:0000313" key="2">
    <source>
        <dbReference type="Proteomes" id="UP001190926"/>
    </source>
</evidence>
<reference evidence="1 2" key="1">
    <citation type="journal article" date="2021" name="Nat. Commun.">
        <title>Incipient diploidization of the medicinal plant Perilla within 10,000 years.</title>
        <authorList>
            <person name="Zhang Y."/>
            <person name="Shen Q."/>
            <person name="Leng L."/>
            <person name="Zhang D."/>
            <person name="Chen S."/>
            <person name="Shi Y."/>
            <person name="Ning Z."/>
            <person name="Chen S."/>
        </authorList>
    </citation>
    <scope>NUCLEOTIDE SEQUENCE [LARGE SCALE GENOMIC DNA]</scope>
    <source>
        <strain evidence="2">cv. PC099</strain>
    </source>
</reference>
<dbReference type="Proteomes" id="UP001190926">
    <property type="component" value="Unassembled WGS sequence"/>
</dbReference>
<dbReference type="EMBL" id="SDAM02000159">
    <property type="protein sequence ID" value="KAH6826842.1"/>
    <property type="molecule type" value="Genomic_DNA"/>
</dbReference>
<gene>
    <name evidence="1" type="ORF">C2S53_013040</name>
</gene>
<keyword evidence="2" id="KW-1185">Reference proteome</keyword>